<evidence type="ECO:0000259" key="8">
    <source>
        <dbReference type="PROSITE" id="PS51184"/>
    </source>
</evidence>
<dbReference type="Pfam" id="PF12937">
    <property type="entry name" value="F-box-like"/>
    <property type="match status" value="1"/>
</dbReference>
<evidence type="ECO:0000256" key="3">
    <source>
        <dbReference type="ARBA" id="ARBA00022723"/>
    </source>
</evidence>
<dbReference type="InterPro" id="IPR050910">
    <property type="entry name" value="JMJD6_ArgDemeth/LysHydrox"/>
</dbReference>
<dbReference type="SUPFAM" id="SSF51197">
    <property type="entry name" value="Clavaminate synthase-like"/>
    <property type="match status" value="1"/>
</dbReference>
<dbReference type="GO" id="GO:0046872">
    <property type="term" value="F:metal ion binding"/>
    <property type="evidence" value="ECO:0007669"/>
    <property type="project" value="UniProtKB-KW"/>
</dbReference>
<dbReference type="Gene3D" id="1.20.1280.50">
    <property type="match status" value="1"/>
</dbReference>
<dbReference type="FunFam" id="2.60.120.650:FF:000045">
    <property type="entry name" value="F-box protein At1g78280"/>
    <property type="match status" value="1"/>
</dbReference>
<dbReference type="GO" id="GO:0005634">
    <property type="term" value="C:nucleus"/>
    <property type="evidence" value="ECO:0007669"/>
    <property type="project" value="UniProtKB-SubCell"/>
</dbReference>
<keyword evidence="4" id="KW-0560">Oxidoreductase</keyword>
<dbReference type="InterPro" id="IPR036047">
    <property type="entry name" value="F-box-like_dom_sf"/>
</dbReference>
<dbReference type="SMART" id="SM00558">
    <property type="entry name" value="JmjC"/>
    <property type="match status" value="1"/>
</dbReference>
<evidence type="ECO:0000256" key="4">
    <source>
        <dbReference type="ARBA" id="ARBA00023002"/>
    </source>
</evidence>
<dbReference type="PANTHER" id="PTHR12480:SF35">
    <property type="entry name" value="TRANSCRIPTION FACTOR JUMONJI, JMJC DOMAIN-CONTAINING PROTEIN"/>
    <property type="match status" value="1"/>
</dbReference>
<dbReference type="SUPFAM" id="SSF81383">
    <property type="entry name" value="F-box domain"/>
    <property type="match status" value="1"/>
</dbReference>
<comment type="similarity">
    <text evidence="2">Belongs to the JARID1 histone demethylase family.</text>
</comment>
<sequence length="982" mass="114039">MESDQRQQRDRRPEALGDLRVLPDELFCPILDRLSPRDLGRLSCVSSVMYILCNEEPLWMNLCLRVAGPLEYKVSWKKTMLYRQNLSTKVSEPHEKPLKFDGFNSLFLYRRWYRCFATLETFSMDKGDLERKKDMSLGEFYANYDVQKPVLLTDLANTWPARNTWTIDQLVQKYGETAFRISQRSSKKITMKFKDYVSYMYHQHDEDPLYIFDDKFAEAAPSLLNDYSVPFLFREDFFDVLDEEQRPSFRWLIIGPERSGASWHVDPALTSAWNTLLLGRKRWALYPPGKVPVGVTVHVNEEDGDVDVESPSSLQWWLDIYPLLADEDKPLECTQLPGETIFVPSGWWHCVLNLETTIAITQNFVNTSNFQFVCLDMSPGHLHKGVSRAGWLAVQDKFFKNVKEASLDVDQLNYVDMTRKEKRAKLLKPAEKQRRYNRSENDDKSTICNDFYDWNFSYDIDFLSKFLKDERDHYNSIWTAGNCIGQREFRQWLHKLWVMKPGIRQLVWKGACLALKADKWLECMMEICSSHNLPSPLDNERLPVGTGSNPVFLVSDYVIKIYVEGGLESSLYSLGTELEFHSLLHKLKSPLIKHVPAVFASGIVIHEDGFYKSYTWDGRGVPDLITNFALVDGSCLNDGFHFGVWRKMTFELRKEVDDSCSRICPYLITKRCKGDIFANLRDALSMDDVLNLASFLGNQLHNLHLLPLPSLQIASHLKGNGIHFTKRVFNYLDKGYDIFRRQFVHDEISESIRFSPEWEPFVAALERRKSNLHTRLVQWGDPIPRVLIDRVEEYIPHDPALLLMFKDEDGLYKARRLPSWIHSDIMDDNIHLEQCSTSHCFSQTTTFADSISDDAKTTDNVEESLNRWCPAHILDFGNLFIGDPICDLIPIHIDVFRGDSVLLRRFLESYKVHFGRKSSDETVRGRLKFERVSYQAMCYCILHEENILGAIFSLWADLKGATSWEEVEEAVWGELNNYQLTD</sequence>
<dbReference type="SMART" id="SM00256">
    <property type="entry name" value="FBOX"/>
    <property type="match status" value="1"/>
</dbReference>
<name>A0A1D1Z0D8_9ARAE</name>
<dbReference type="GO" id="GO:0016491">
    <property type="term" value="F:oxidoreductase activity"/>
    <property type="evidence" value="ECO:0007669"/>
    <property type="project" value="UniProtKB-KW"/>
</dbReference>
<proteinExistence type="inferred from homology"/>
<dbReference type="Gene3D" id="2.60.120.650">
    <property type="entry name" value="Cupin"/>
    <property type="match status" value="1"/>
</dbReference>
<evidence type="ECO:0000259" key="7">
    <source>
        <dbReference type="PROSITE" id="PS50181"/>
    </source>
</evidence>
<gene>
    <name evidence="9" type="primary">At1g78280_5</name>
    <name evidence="9" type="ORF">g.103213</name>
</gene>
<organism evidence="9">
    <name type="scientific">Anthurium amnicola</name>
    <dbReference type="NCBI Taxonomy" id="1678845"/>
    <lineage>
        <taxon>Eukaryota</taxon>
        <taxon>Viridiplantae</taxon>
        <taxon>Streptophyta</taxon>
        <taxon>Embryophyta</taxon>
        <taxon>Tracheophyta</taxon>
        <taxon>Spermatophyta</taxon>
        <taxon>Magnoliopsida</taxon>
        <taxon>Liliopsida</taxon>
        <taxon>Araceae</taxon>
        <taxon>Pothoideae</taxon>
        <taxon>Potheae</taxon>
        <taxon>Anthurium</taxon>
    </lineage>
</organism>
<dbReference type="InterPro" id="IPR041667">
    <property type="entry name" value="Cupin_8"/>
</dbReference>
<feature type="domain" description="JmjC" evidence="8">
    <location>
        <begin position="218"/>
        <end position="381"/>
    </location>
</feature>
<evidence type="ECO:0000256" key="1">
    <source>
        <dbReference type="ARBA" id="ARBA00004123"/>
    </source>
</evidence>
<protein>
    <submittedName>
        <fullName evidence="9">F-box protein At1g78280</fullName>
    </submittedName>
</protein>
<evidence type="ECO:0000313" key="9">
    <source>
        <dbReference type="EMBL" id="JAT60370.1"/>
    </source>
</evidence>
<keyword evidence="3" id="KW-0479">Metal-binding</keyword>
<dbReference type="InterPro" id="IPR001810">
    <property type="entry name" value="F-box_dom"/>
</dbReference>
<dbReference type="Pfam" id="PF13621">
    <property type="entry name" value="Cupin_8"/>
    <property type="match status" value="1"/>
</dbReference>
<accession>A0A1D1Z0D8</accession>
<dbReference type="AlphaFoldDB" id="A0A1D1Z0D8"/>
<dbReference type="PANTHER" id="PTHR12480">
    <property type="entry name" value="ARGININE DEMETHYLASE AND LYSYL-HYDROXYLASE JMJD"/>
    <property type="match status" value="1"/>
</dbReference>
<dbReference type="PROSITE" id="PS51184">
    <property type="entry name" value="JMJC"/>
    <property type="match status" value="1"/>
</dbReference>
<evidence type="ECO:0000256" key="5">
    <source>
        <dbReference type="ARBA" id="ARBA00023004"/>
    </source>
</evidence>
<evidence type="ECO:0000256" key="6">
    <source>
        <dbReference type="ARBA" id="ARBA00023242"/>
    </source>
</evidence>
<evidence type="ECO:0000256" key="2">
    <source>
        <dbReference type="ARBA" id="ARBA00006801"/>
    </source>
</evidence>
<dbReference type="GO" id="GO:0005737">
    <property type="term" value="C:cytoplasm"/>
    <property type="evidence" value="ECO:0007669"/>
    <property type="project" value="TreeGrafter"/>
</dbReference>
<feature type="domain" description="F-box" evidence="7">
    <location>
        <begin position="16"/>
        <end position="62"/>
    </location>
</feature>
<reference evidence="9" key="1">
    <citation type="submission" date="2015-07" db="EMBL/GenBank/DDBJ databases">
        <title>Transcriptome Assembly of Anthurium amnicola.</title>
        <authorList>
            <person name="Suzuki J."/>
        </authorList>
    </citation>
    <scope>NUCLEOTIDE SEQUENCE</scope>
</reference>
<keyword evidence="6" id="KW-0539">Nucleus</keyword>
<keyword evidence="5" id="KW-0408">Iron</keyword>
<dbReference type="PROSITE" id="PS50181">
    <property type="entry name" value="FBOX"/>
    <property type="match status" value="1"/>
</dbReference>
<dbReference type="EMBL" id="GDJX01007566">
    <property type="protein sequence ID" value="JAT60370.1"/>
    <property type="molecule type" value="Transcribed_RNA"/>
</dbReference>
<dbReference type="InterPro" id="IPR003347">
    <property type="entry name" value="JmjC_dom"/>
</dbReference>
<comment type="subcellular location">
    <subcellularLocation>
        <location evidence="1">Nucleus</location>
    </subcellularLocation>
</comment>